<dbReference type="InterPro" id="IPR000595">
    <property type="entry name" value="cNMP-bd_dom"/>
</dbReference>
<feature type="domain" description="Cyclic nucleotide-binding" evidence="4">
    <location>
        <begin position="21"/>
        <end position="105"/>
    </location>
</feature>
<dbReference type="EMBL" id="JBHLUD010000016">
    <property type="protein sequence ID" value="MFC0548487.1"/>
    <property type="molecule type" value="Genomic_DNA"/>
</dbReference>
<dbReference type="InterPro" id="IPR050397">
    <property type="entry name" value="Env_Response_Regulators"/>
</dbReference>
<dbReference type="InterPro" id="IPR036390">
    <property type="entry name" value="WH_DNA-bd_sf"/>
</dbReference>
<dbReference type="CDD" id="cd00038">
    <property type="entry name" value="CAP_ED"/>
    <property type="match status" value="1"/>
</dbReference>
<dbReference type="RefSeq" id="WP_379794625.1">
    <property type="nucleotide sequence ID" value="NZ_JBHLUD010000016.1"/>
</dbReference>
<organism evidence="6 7">
    <name type="scientific">Kutzneria chonburiensis</name>
    <dbReference type="NCBI Taxonomy" id="1483604"/>
    <lineage>
        <taxon>Bacteria</taxon>
        <taxon>Bacillati</taxon>
        <taxon>Actinomycetota</taxon>
        <taxon>Actinomycetes</taxon>
        <taxon>Pseudonocardiales</taxon>
        <taxon>Pseudonocardiaceae</taxon>
        <taxon>Kutzneria</taxon>
    </lineage>
</organism>
<dbReference type="InterPro" id="IPR014710">
    <property type="entry name" value="RmlC-like_jellyroll"/>
</dbReference>
<dbReference type="PROSITE" id="PS51063">
    <property type="entry name" value="HTH_CRP_2"/>
    <property type="match status" value="1"/>
</dbReference>
<evidence type="ECO:0000256" key="1">
    <source>
        <dbReference type="ARBA" id="ARBA00023015"/>
    </source>
</evidence>
<gene>
    <name evidence="6" type="ORF">ACFFH7_43760</name>
</gene>
<dbReference type="InterPro" id="IPR018490">
    <property type="entry name" value="cNMP-bd_dom_sf"/>
</dbReference>
<feature type="domain" description="HTH crp-type" evidence="5">
    <location>
        <begin position="136"/>
        <end position="210"/>
    </location>
</feature>
<dbReference type="PROSITE" id="PS50042">
    <property type="entry name" value="CNMP_BINDING_3"/>
    <property type="match status" value="1"/>
</dbReference>
<comment type="caution">
    <text evidence="6">The sequence shown here is derived from an EMBL/GenBank/DDBJ whole genome shotgun (WGS) entry which is preliminary data.</text>
</comment>
<dbReference type="Proteomes" id="UP001589810">
    <property type="component" value="Unassembled WGS sequence"/>
</dbReference>
<keyword evidence="1" id="KW-0805">Transcription regulation</keyword>
<dbReference type="SMART" id="SM00419">
    <property type="entry name" value="HTH_CRP"/>
    <property type="match status" value="1"/>
</dbReference>
<dbReference type="Pfam" id="PF00027">
    <property type="entry name" value="cNMP_binding"/>
    <property type="match status" value="1"/>
</dbReference>
<evidence type="ECO:0000256" key="3">
    <source>
        <dbReference type="ARBA" id="ARBA00023163"/>
    </source>
</evidence>
<evidence type="ECO:0000259" key="5">
    <source>
        <dbReference type="PROSITE" id="PS51063"/>
    </source>
</evidence>
<dbReference type="SUPFAM" id="SSF51206">
    <property type="entry name" value="cAMP-binding domain-like"/>
    <property type="match status" value="1"/>
</dbReference>
<dbReference type="PRINTS" id="PR00034">
    <property type="entry name" value="HTHCRP"/>
</dbReference>
<name>A0ABV6N876_9PSEU</name>
<dbReference type="InterPro" id="IPR036388">
    <property type="entry name" value="WH-like_DNA-bd_sf"/>
</dbReference>
<dbReference type="InterPro" id="IPR012318">
    <property type="entry name" value="HTH_CRP"/>
</dbReference>
<dbReference type="Gene3D" id="2.60.120.10">
    <property type="entry name" value="Jelly Rolls"/>
    <property type="match status" value="1"/>
</dbReference>
<dbReference type="Pfam" id="PF13545">
    <property type="entry name" value="HTH_Crp_2"/>
    <property type="match status" value="1"/>
</dbReference>
<dbReference type="Gene3D" id="1.10.10.10">
    <property type="entry name" value="Winged helix-like DNA-binding domain superfamily/Winged helix DNA-binding domain"/>
    <property type="match status" value="1"/>
</dbReference>
<dbReference type="PANTHER" id="PTHR24567">
    <property type="entry name" value="CRP FAMILY TRANSCRIPTIONAL REGULATORY PROTEIN"/>
    <property type="match status" value="1"/>
</dbReference>
<evidence type="ECO:0000259" key="4">
    <source>
        <dbReference type="PROSITE" id="PS50042"/>
    </source>
</evidence>
<dbReference type="SUPFAM" id="SSF46785">
    <property type="entry name" value="Winged helix' DNA-binding domain"/>
    <property type="match status" value="1"/>
</dbReference>
<evidence type="ECO:0000313" key="6">
    <source>
        <dbReference type="EMBL" id="MFC0548487.1"/>
    </source>
</evidence>
<proteinExistence type="predicted"/>
<keyword evidence="2" id="KW-0238">DNA-binding</keyword>
<evidence type="ECO:0000256" key="2">
    <source>
        <dbReference type="ARBA" id="ARBA00023125"/>
    </source>
</evidence>
<keyword evidence="3" id="KW-0804">Transcription</keyword>
<dbReference type="CDD" id="cd00092">
    <property type="entry name" value="HTH_CRP"/>
    <property type="match status" value="1"/>
</dbReference>
<protein>
    <submittedName>
        <fullName evidence="6">Crp/Fnr family transcriptional regulator</fullName>
    </submittedName>
</protein>
<sequence length="221" mass="23909">MGAGRPFRLDHDAVLALGVRRRWAAGSTLFLAGERSDHVLLLESGRVKVASAAPTGRQVVLAIRGAGDLLGEFSAIDGRPRSATVTAISEVTAIQLSGAAFRQLLITDGATTFALLRMVVERLREADIHRLEFGAYLSQQRIALLLLDYAERYGQKGEETGVTISIALSQAELAQAVGASREAVTRTLKQLRERGVVRTARRRIELLQPDVLRSLASEPGD</sequence>
<reference evidence="6 7" key="1">
    <citation type="submission" date="2024-09" db="EMBL/GenBank/DDBJ databases">
        <authorList>
            <person name="Sun Q."/>
            <person name="Mori K."/>
        </authorList>
    </citation>
    <scope>NUCLEOTIDE SEQUENCE [LARGE SCALE GENOMIC DNA]</scope>
    <source>
        <strain evidence="6 7">TBRC 1432</strain>
    </source>
</reference>
<accession>A0ABV6N876</accession>
<keyword evidence="7" id="KW-1185">Reference proteome</keyword>
<evidence type="ECO:0000313" key="7">
    <source>
        <dbReference type="Proteomes" id="UP001589810"/>
    </source>
</evidence>
<dbReference type="PANTHER" id="PTHR24567:SF74">
    <property type="entry name" value="HTH-TYPE TRANSCRIPTIONAL REGULATOR ARCR"/>
    <property type="match status" value="1"/>
</dbReference>
<dbReference type="SMART" id="SM00100">
    <property type="entry name" value="cNMP"/>
    <property type="match status" value="1"/>
</dbReference>